<comment type="caution">
    <text evidence="1">The sequence shown here is derived from an EMBL/GenBank/DDBJ whole genome shotgun (WGS) entry which is preliminary data.</text>
</comment>
<dbReference type="Proteomes" id="UP000237000">
    <property type="component" value="Unassembled WGS sequence"/>
</dbReference>
<dbReference type="EMBL" id="JXTC01000040">
    <property type="protein sequence ID" value="PON96120.1"/>
    <property type="molecule type" value="Genomic_DNA"/>
</dbReference>
<dbReference type="InParanoid" id="A0A2P5FE90"/>
<protein>
    <submittedName>
        <fullName evidence="1">Uncharacterized protein</fullName>
    </submittedName>
</protein>
<gene>
    <name evidence="1" type="ORF">TorRG33x02_080500</name>
</gene>
<accession>A0A2P5FE90</accession>
<dbReference type="OrthoDB" id="10421609at2759"/>
<evidence type="ECO:0000313" key="2">
    <source>
        <dbReference type="Proteomes" id="UP000237000"/>
    </source>
</evidence>
<proteinExistence type="predicted"/>
<dbReference type="AlphaFoldDB" id="A0A2P5FE90"/>
<sequence>MRGDLMVRPGGVSSLSYSHTTRFRWRALRVLIDGHALRSSCFFTLLVWDSGWIPIAFWDTSPPPSPSSSNLGAHI</sequence>
<name>A0A2P5FE90_TREOI</name>
<keyword evidence="2" id="KW-1185">Reference proteome</keyword>
<reference evidence="2" key="1">
    <citation type="submission" date="2016-06" db="EMBL/GenBank/DDBJ databases">
        <title>Parallel loss of symbiosis genes in relatives of nitrogen-fixing non-legume Parasponia.</title>
        <authorList>
            <person name="Van Velzen R."/>
            <person name="Holmer R."/>
            <person name="Bu F."/>
            <person name="Rutten L."/>
            <person name="Van Zeijl A."/>
            <person name="Liu W."/>
            <person name="Santuari L."/>
            <person name="Cao Q."/>
            <person name="Sharma T."/>
            <person name="Shen D."/>
            <person name="Roswanjaya Y."/>
            <person name="Wardhani T."/>
            <person name="Kalhor M.S."/>
            <person name="Jansen J."/>
            <person name="Van den Hoogen J."/>
            <person name="Gungor B."/>
            <person name="Hartog M."/>
            <person name="Hontelez J."/>
            <person name="Verver J."/>
            <person name="Yang W.-C."/>
            <person name="Schijlen E."/>
            <person name="Repin R."/>
            <person name="Schilthuizen M."/>
            <person name="Schranz E."/>
            <person name="Heidstra R."/>
            <person name="Miyata K."/>
            <person name="Fedorova E."/>
            <person name="Kohlen W."/>
            <person name="Bisseling T."/>
            <person name="Smit S."/>
            <person name="Geurts R."/>
        </authorList>
    </citation>
    <scope>NUCLEOTIDE SEQUENCE [LARGE SCALE GENOMIC DNA]</scope>
    <source>
        <strain evidence="2">cv. RG33-2</strain>
    </source>
</reference>
<organism evidence="1 2">
    <name type="scientific">Trema orientale</name>
    <name type="common">Charcoal tree</name>
    <name type="synonym">Celtis orientalis</name>
    <dbReference type="NCBI Taxonomy" id="63057"/>
    <lineage>
        <taxon>Eukaryota</taxon>
        <taxon>Viridiplantae</taxon>
        <taxon>Streptophyta</taxon>
        <taxon>Embryophyta</taxon>
        <taxon>Tracheophyta</taxon>
        <taxon>Spermatophyta</taxon>
        <taxon>Magnoliopsida</taxon>
        <taxon>eudicotyledons</taxon>
        <taxon>Gunneridae</taxon>
        <taxon>Pentapetalae</taxon>
        <taxon>rosids</taxon>
        <taxon>fabids</taxon>
        <taxon>Rosales</taxon>
        <taxon>Cannabaceae</taxon>
        <taxon>Trema</taxon>
    </lineage>
</organism>
<evidence type="ECO:0000313" key="1">
    <source>
        <dbReference type="EMBL" id="PON96120.1"/>
    </source>
</evidence>